<reference evidence="6 7" key="1">
    <citation type="submission" date="2019-02" db="EMBL/GenBank/DDBJ databases">
        <title>The draft genome of Enterobacter spp. strains.</title>
        <authorList>
            <person name="Wang C."/>
            <person name="Feng Y."/>
            <person name="Zong Z."/>
        </authorList>
    </citation>
    <scope>NUCLEOTIDE SEQUENCE [LARGE SCALE GENOMIC DNA]</scope>
    <source>
        <strain evidence="6 7">WCHEQ120003</strain>
    </source>
</reference>
<keyword evidence="3" id="KW-0804">Transcription</keyword>
<feature type="DNA-binding region" description="H-T-H motif" evidence="4">
    <location>
        <begin position="24"/>
        <end position="43"/>
    </location>
</feature>
<comment type="caution">
    <text evidence="6">The sequence shown here is derived from an EMBL/GenBank/DDBJ whole genome shotgun (WGS) entry which is preliminary data.</text>
</comment>
<evidence type="ECO:0000256" key="2">
    <source>
        <dbReference type="ARBA" id="ARBA00023125"/>
    </source>
</evidence>
<dbReference type="InterPro" id="IPR036271">
    <property type="entry name" value="Tet_transcr_reg_TetR-rel_C_sf"/>
</dbReference>
<dbReference type="GO" id="GO:0003677">
    <property type="term" value="F:DNA binding"/>
    <property type="evidence" value="ECO:0007669"/>
    <property type="project" value="UniProtKB-UniRule"/>
</dbReference>
<dbReference type="InterPro" id="IPR009057">
    <property type="entry name" value="Homeodomain-like_sf"/>
</dbReference>
<evidence type="ECO:0000256" key="1">
    <source>
        <dbReference type="ARBA" id="ARBA00023015"/>
    </source>
</evidence>
<protein>
    <submittedName>
        <fullName evidence="6">TetR family transcriptional regulator</fullName>
    </submittedName>
</protein>
<dbReference type="PROSITE" id="PS50977">
    <property type="entry name" value="HTH_TETR_2"/>
    <property type="match status" value="1"/>
</dbReference>
<evidence type="ECO:0000256" key="3">
    <source>
        <dbReference type="ARBA" id="ARBA00023163"/>
    </source>
</evidence>
<keyword evidence="1" id="KW-0805">Transcription regulation</keyword>
<dbReference type="Gene3D" id="1.10.357.10">
    <property type="entry name" value="Tetracycline Repressor, domain 2"/>
    <property type="match status" value="1"/>
</dbReference>
<evidence type="ECO:0000313" key="6">
    <source>
        <dbReference type="EMBL" id="TCB86779.1"/>
    </source>
</evidence>
<dbReference type="SUPFAM" id="SSF48498">
    <property type="entry name" value="Tetracyclin repressor-like, C-terminal domain"/>
    <property type="match status" value="1"/>
</dbReference>
<gene>
    <name evidence="6" type="ORF">E0L16_12600</name>
</gene>
<dbReference type="Pfam" id="PF00440">
    <property type="entry name" value="TetR_N"/>
    <property type="match status" value="1"/>
</dbReference>
<dbReference type="SUPFAM" id="SSF46689">
    <property type="entry name" value="Homeodomain-like"/>
    <property type="match status" value="1"/>
</dbReference>
<feature type="domain" description="HTH tetR-type" evidence="5">
    <location>
        <begin position="1"/>
        <end position="61"/>
    </location>
</feature>
<sequence length="183" mass="20503">MKTKDALIKTMQELLWTRGYSNTSPKEIQQVSGVGQGSMYHHFKGKADLARQTILLNAEELQKEISTILHAEKNARERIKDYLLREREVLAGCRMGGLAQDSEVIRDDTLREPIANNFEWLIGELEKVLEEGKTSGEFSADLDVKQTALTLISVMQGAFVIARATQSEAYYKQAIAGVIAMLK</sequence>
<dbReference type="PANTHER" id="PTHR47506:SF3">
    <property type="entry name" value="HTH-TYPE TRANSCRIPTIONAL REGULATOR LMRA"/>
    <property type="match status" value="1"/>
</dbReference>
<dbReference type="AlphaFoldDB" id="A0AAE8UBH9"/>
<dbReference type="EMBL" id="SJON01000008">
    <property type="protein sequence ID" value="TCB86779.1"/>
    <property type="molecule type" value="Genomic_DNA"/>
</dbReference>
<dbReference type="InterPro" id="IPR001647">
    <property type="entry name" value="HTH_TetR"/>
</dbReference>
<dbReference type="PANTHER" id="PTHR47506">
    <property type="entry name" value="TRANSCRIPTIONAL REGULATORY PROTEIN"/>
    <property type="match status" value="1"/>
</dbReference>
<name>A0AAE8UBH9_9ENTR</name>
<dbReference type="Proteomes" id="UP000291623">
    <property type="component" value="Unassembled WGS sequence"/>
</dbReference>
<dbReference type="GeneID" id="92385619"/>
<proteinExistence type="predicted"/>
<evidence type="ECO:0000256" key="4">
    <source>
        <dbReference type="PROSITE-ProRule" id="PRU00335"/>
    </source>
</evidence>
<dbReference type="PRINTS" id="PR00455">
    <property type="entry name" value="HTHTETR"/>
</dbReference>
<dbReference type="InterPro" id="IPR011075">
    <property type="entry name" value="TetR_C"/>
</dbReference>
<evidence type="ECO:0000313" key="7">
    <source>
        <dbReference type="Proteomes" id="UP000291623"/>
    </source>
</evidence>
<keyword evidence="2 4" id="KW-0238">DNA-binding</keyword>
<dbReference type="RefSeq" id="WP_107534124.1">
    <property type="nucleotide sequence ID" value="NZ_JAJAPJ010000014.1"/>
</dbReference>
<evidence type="ECO:0000259" key="5">
    <source>
        <dbReference type="PROSITE" id="PS50977"/>
    </source>
</evidence>
<organism evidence="6 7">
    <name type="scientific">Enterobacter quasihormaechei</name>
    <dbReference type="NCBI Taxonomy" id="2529382"/>
    <lineage>
        <taxon>Bacteria</taxon>
        <taxon>Pseudomonadati</taxon>
        <taxon>Pseudomonadota</taxon>
        <taxon>Gammaproteobacteria</taxon>
        <taxon>Enterobacterales</taxon>
        <taxon>Enterobacteriaceae</taxon>
        <taxon>Enterobacter</taxon>
    </lineage>
</organism>
<dbReference type="Pfam" id="PF16925">
    <property type="entry name" value="TetR_C_13"/>
    <property type="match status" value="1"/>
</dbReference>
<accession>A0AAE8UBH9</accession>